<dbReference type="EMBL" id="JAZGQO010000002">
    <property type="protein sequence ID" value="KAK6191269.1"/>
    <property type="molecule type" value="Genomic_DNA"/>
</dbReference>
<dbReference type="AlphaFoldDB" id="A0AAN8Q0E4"/>
<gene>
    <name evidence="1" type="ORF">SNE40_003001</name>
</gene>
<dbReference type="Proteomes" id="UP001347796">
    <property type="component" value="Unassembled WGS sequence"/>
</dbReference>
<comment type="caution">
    <text evidence="1">The sequence shown here is derived from an EMBL/GenBank/DDBJ whole genome shotgun (WGS) entry which is preliminary data.</text>
</comment>
<name>A0AAN8Q0E4_PATCE</name>
<accession>A0AAN8Q0E4</accession>
<protein>
    <submittedName>
        <fullName evidence="1">Uncharacterized protein</fullName>
    </submittedName>
</protein>
<keyword evidence="2" id="KW-1185">Reference proteome</keyword>
<reference evidence="1 2" key="1">
    <citation type="submission" date="2024-01" db="EMBL/GenBank/DDBJ databases">
        <title>The genome of the rayed Mediterranean limpet Patella caerulea (Linnaeus, 1758).</title>
        <authorList>
            <person name="Anh-Thu Weber A."/>
            <person name="Halstead-Nussloch G."/>
        </authorList>
    </citation>
    <scope>NUCLEOTIDE SEQUENCE [LARGE SCALE GENOMIC DNA]</scope>
    <source>
        <strain evidence="1">AATW-2023a</strain>
        <tissue evidence="1">Whole specimen</tissue>
    </source>
</reference>
<organism evidence="1 2">
    <name type="scientific">Patella caerulea</name>
    <name type="common">Rayed Mediterranean limpet</name>
    <dbReference type="NCBI Taxonomy" id="87958"/>
    <lineage>
        <taxon>Eukaryota</taxon>
        <taxon>Metazoa</taxon>
        <taxon>Spiralia</taxon>
        <taxon>Lophotrochozoa</taxon>
        <taxon>Mollusca</taxon>
        <taxon>Gastropoda</taxon>
        <taxon>Patellogastropoda</taxon>
        <taxon>Patelloidea</taxon>
        <taxon>Patellidae</taxon>
        <taxon>Patella</taxon>
    </lineage>
</organism>
<evidence type="ECO:0000313" key="1">
    <source>
        <dbReference type="EMBL" id="KAK6191269.1"/>
    </source>
</evidence>
<proteinExistence type="predicted"/>
<evidence type="ECO:0000313" key="2">
    <source>
        <dbReference type="Proteomes" id="UP001347796"/>
    </source>
</evidence>
<sequence>MMICLRKEHRTENKKKKKGRYWNVYVIGSKPYILCRWS</sequence>